<dbReference type="EMBL" id="AP028920">
    <property type="protein sequence ID" value="BET01246.1"/>
    <property type="molecule type" value="Genomic_DNA"/>
</dbReference>
<proteinExistence type="predicted"/>
<reference evidence="1 2" key="1">
    <citation type="submission" date="2023-09" db="EMBL/GenBank/DDBJ databases">
        <title>Nesidiocoris tenuis whole genome shotgun sequence.</title>
        <authorList>
            <person name="Shibata T."/>
            <person name="Shimoda M."/>
            <person name="Kobayashi T."/>
            <person name="Uehara T."/>
        </authorList>
    </citation>
    <scope>NUCLEOTIDE SEQUENCE [LARGE SCALE GENOMIC DNA]</scope>
    <source>
        <strain evidence="1 2">Japan</strain>
    </source>
</reference>
<evidence type="ECO:0000313" key="1">
    <source>
        <dbReference type="EMBL" id="BET01246.1"/>
    </source>
</evidence>
<sequence>MNHPSGAELIDNLLQYDLHNRFEEAATYFTHLEWEVLEQEKAKTIWITIRSRHDWDGVGARETPSREVLICRPHLLRYFLAHFRAPTIVIEVFLSTSLGLRIL</sequence>
<name>A0ABN7BA47_9HEMI</name>
<protein>
    <submittedName>
        <fullName evidence="1">Uncharacterized protein</fullName>
    </submittedName>
</protein>
<gene>
    <name evidence="1" type="ORF">NTJ_14062</name>
</gene>
<dbReference type="Proteomes" id="UP001307889">
    <property type="component" value="Chromosome 12"/>
</dbReference>
<evidence type="ECO:0000313" key="2">
    <source>
        <dbReference type="Proteomes" id="UP001307889"/>
    </source>
</evidence>
<keyword evidence="2" id="KW-1185">Reference proteome</keyword>
<organism evidence="1 2">
    <name type="scientific">Nesidiocoris tenuis</name>
    <dbReference type="NCBI Taxonomy" id="355587"/>
    <lineage>
        <taxon>Eukaryota</taxon>
        <taxon>Metazoa</taxon>
        <taxon>Ecdysozoa</taxon>
        <taxon>Arthropoda</taxon>
        <taxon>Hexapoda</taxon>
        <taxon>Insecta</taxon>
        <taxon>Pterygota</taxon>
        <taxon>Neoptera</taxon>
        <taxon>Paraneoptera</taxon>
        <taxon>Hemiptera</taxon>
        <taxon>Heteroptera</taxon>
        <taxon>Panheteroptera</taxon>
        <taxon>Cimicomorpha</taxon>
        <taxon>Miridae</taxon>
        <taxon>Dicyphina</taxon>
        <taxon>Nesidiocoris</taxon>
    </lineage>
</organism>
<accession>A0ABN7BA47</accession>